<dbReference type="PANTHER" id="PTHR16019:SF5">
    <property type="entry name" value="BSD DOMAIN-CONTAINING PROTEIN 1"/>
    <property type="match status" value="1"/>
</dbReference>
<organism evidence="3">
    <name type="scientific">Amphimedon queenslandica</name>
    <name type="common">Sponge</name>
    <dbReference type="NCBI Taxonomy" id="400682"/>
    <lineage>
        <taxon>Eukaryota</taxon>
        <taxon>Metazoa</taxon>
        <taxon>Porifera</taxon>
        <taxon>Demospongiae</taxon>
        <taxon>Heteroscleromorpha</taxon>
        <taxon>Haplosclerida</taxon>
        <taxon>Niphatidae</taxon>
        <taxon>Amphimedon</taxon>
    </lineage>
</organism>
<accession>A0A1X7UMX1</accession>
<reference evidence="3" key="1">
    <citation type="submission" date="2017-05" db="UniProtKB">
        <authorList>
            <consortium name="EnsemblMetazoa"/>
        </authorList>
    </citation>
    <scope>IDENTIFICATION</scope>
</reference>
<dbReference type="STRING" id="400682.A0A1X7UMX1"/>
<feature type="compositionally biased region" description="Low complexity" evidence="1">
    <location>
        <begin position="67"/>
        <end position="80"/>
    </location>
</feature>
<sequence length="284" mass="32157">TTPFIKMAESDTWWSSWVTSAKEKSLSALNATKRDLSEFMSTVQRDTSNAVVGVADSVKSYLQQEESVSSGDSTSSSTSVPQTQKSNEEDQMILTEATDSGTYDRSQALIETIRNDPLSYQSPPDGQDDDYEKWKKGFDVSNIQEEISKLLVTSSSVRRLHSELVPSKVSYESFWSHYFYRIHLIEEVDERRAQLVARVHSSQGQLILWDDDEDDDHEDKKDPLKLREELKIMDRAMADSSESFVCISEEGSEGQNKELAERESPPLTVEVAGGSDSDWEKWDD</sequence>
<dbReference type="InterPro" id="IPR051494">
    <property type="entry name" value="BSD_domain-containing"/>
</dbReference>
<dbReference type="EnsemblMetazoa" id="Aqu2.1.28864_001">
    <property type="protein sequence ID" value="Aqu2.1.28864_001"/>
    <property type="gene ID" value="Aqu2.1.28864"/>
</dbReference>
<dbReference type="InterPro" id="IPR005607">
    <property type="entry name" value="BSD_dom"/>
</dbReference>
<dbReference type="PANTHER" id="PTHR16019">
    <property type="entry name" value="SYNAPSE-ASSOCIATED PROTEIN"/>
    <property type="match status" value="1"/>
</dbReference>
<evidence type="ECO:0000256" key="1">
    <source>
        <dbReference type="SAM" id="MobiDB-lite"/>
    </source>
</evidence>
<dbReference type="Pfam" id="PF03909">
    <property type="entry name" value="BSD"/>
    <property type="match status" value="1"/>
</dbReference>
<feature type="region of interest" description="Disordered" evidence="1">
    <location>
        <begin position="63"/>
        <end position="91"/>
    </location>
</feature>
<feature type="region of interest" description="Disordered" evidence="1">
    <location>
        <begin position="245"/>
        <end position="284"/>
    </location>
</feature>
<dbReference type="eggNOG" id="KOG2690">
    <property type="taxonomic scope" value="Eukaryota"/>
</dbReference>
<dbReference type="GO" id="GO:0005737">
    <property type="term" value="C:cytoplasm"/>
    <property type="evidence" value="ECO:0007669"/>
    <property type="project" value="TreeGrafter"/>
</dbReference>
<dbReference type="InterPro" id="IPR035925">
    <property type="entry name" value="BSD_dom_sf"/>
</dbReference>
<evidence type="ECO:0000259" key="2">
    <source>
        <dbReference type="PROSITE" id="PS50858"/>
    </source>
</evidence>
<feature type="compositionally biased region" description="Basic and acidic residues" evidence="1">
    <location>
        <begin position="255"/>
        <end position="264"/>
    </location>
</feature>
<protein>
    <recommendedName>
        <fullName evidence="2">BSD domain-containing protein</fullName>
    </recommendedName>
</protein>
<dbReference type="PROSITE" id="PS50858">
    <property type="entry name" value="BSD"/>
    <property type="match status" value="1"/>
</dbReference>
<dbReference type="SUPFAM" id="SSF140383">
    <property type="entry name" value="BSD domain-like"/>
    <property type="match status" value="1"/>
</dbReference>
<dbReference type="InParanoid" id="A0A1X7UMX1"/>
<dbReference type="Gene3D" id="1.10.3970.10">
    <property type="entry name" value="BSD domain"/>
    <property type="match status" value="1"/>
</dbReference>
<dbReference type="AlphaFoldDB" id="A0A1X7UMX1"/>
<name>A0A1X7UMX1_AMPQE</name>
<dbReference type="OrthoDB" id="73788at2759"/>
<dbReference type="SMART" id="SM00751">
    <property type="entry name" value="BSD"/>
    <property type="match status" value="1"/>
</dbReference>
<proteinExistence type="predicted"/>
<feature type="region of interest" description="Disordered" evidence="1">
    <location>
        <begin position="113"/>
        <end position="132"/>
    </location>
</feature>
<dbReference type="FunCoup" id="A0A1X7UMX1">
    <property type="interactions" value="138"/>
</dbReference>
<evidence type="ECO:0000313" key="3">
    <source>
        <dbReference type="EnsemblMetazoa" id="Aqu2.1.28864_001"/>
    </source>
</evidence>
<feature type="domain" description="BSD" evidence="2">
    <location>
        <begin position="134"/>
        <end position="186"/>
    </location>
</feature>